<accession>A0ABU9AYH2</accession>
<reference evidence="1 2" key="1">
    <citation type="submission" date="2024-04" db="EMBL/GenBank/DDBJ databases">
        <title>Luteolibacter sp. isolated from soil.</title>
        <authorList>
            <person name="An J."/>
        </authorList>
    </citation>
    <scope>NUCLEOTIDE SEQUENCE [LARGE SCALE GENOMIC DNA]</scope>
    <source>
        <strain evidence="1 2">Y139</strain>
    </source>
</reference>
<keyword evidence="2" id="KW-1185">Reference proteome</keyword>
<name>A0ABU9AYH2_9BACT</name>
<dbReference type="EMBL" id="JBBUKT010000005">
    <property type="protein sequence ID" value="MEK7951802.1"/>
    <property type="molecule type" value="Genomic_DNA"/>
</dbReference>
<dbReference type="Proteomes" id="UP001371305">
    <property type="component" value="Unassembled WGS sequence"/>
</dbReference>
<proteinExistence type="predicted"/>
<comment type="caution">
    <text evidence="1">The sequence shown here is derived from an EMBL/GenBank/DDBJ whole genome shotgun (WGS) entry which is preliminary data.</text>
</comment>
<sequence length="169" mass="18323">MIQGINAWSCLATMAVLSLSACTGLSPEKEAVITKARLIRDFPVSRATLLASLGIEKPIGQRSEGSIGRSWASHMETWQHATGLTITAYDHEFVPAIDRKSIDDILNGRLSAADRDSIDDIINGRPQKPVAFTRQPAAAVTLKSFDGFSVKDGRKVLFQAGERAPDSQE</sequence>
<protein>
    <submittedName>
        <fullName evidence="1">Uncharacterized protein</fullName>
    </submittedName>
</protein>
<evidence type="ECO:0000313" key="1">
    <source>
        <dbReference type="EMBL" id="MEK7951802.1"/>
    </source>
</evidence>
<evidence type="ECO:0000313" key="2">
    <source>
        <dbReference type="Proteomes" id="UP001371305"/>
    </source>
</evidence>
<dbReference type="RefSeq" id="WP_341405558.1">
    <property type="nucleotide sequence ID" value="NZ_JBBUKT010000005.1"/>
</dbReference>
<gene>
    <name evidence="1" type="ORF">WKV53_14905</name>
</gene>
<organism evidence="1 2">
    <name type="scientific">Luteolibacter soli</name>
    <dbReference type="NCBI Taxonomy" id="3135280"/>
    <lineage>
        <taxon>Bacteria</taxon>
        <taxon>Pseudomonadati</taxon>
        <taxon>Verrucomicrobiota</taxon>
        <taxon>Verrucomicrobiia</taxon>
        <taxon>Verrucomicrobiales</taxon>
        <taxon>Verrucomicrobiaceae</taxon>
        <taxon>Luteolibacter</taxon>
    </lineage>
</organism>